<evidence type="ECO:0000313" key="3">
    <source>
        <dbReference type="Proteomes" id="UP000078200"/>
    </source>
</evidence>
<keyword evidence="1" id="KW-0812">Transmembrane</keyword>
<keyword evidence="1" id="KW-0472">Membrane</keyword>
<evidence type="ECO:0000313" key="2">
    <source>
        <dbReference type="EnsemblMetazoa" id="GAUT037231-PA"/>
    </source>
</evidence>
<sequence length="124" mass="14131">MNGIYLHARQDQENLIYEIKNTTLSLSEGDVPSVVVTIVILSYQAISVIVVYCLRKNINMGPMRLEKVKTVADFIARLIEANCIPGYSFLGNLIKEILVKIKKNYNNKHYEQKRDSLTKSIAIE</sequence>
<name>A0A1A9VH98_GLOAU</name>
<reference evidence="2" key="1">
    <citation type="submission" date="2020-05" db="UniProtKB">
        <authorList>
            <consortium name="EnsemblMetazoa"/>
        </authorList>
    </citation>
    <scope>IDENTIFICATION</scope>
    <source>
        <strain evidence="2">TTRI</strain>
    </source>
</reference>
<feature type="transmembrane region" description="Helical" evidence="1">
    <location>
        <begin position="34"/>
        <end position="54"/>
    </location>
</feature>
<dbReference type="AlphaFoldDB" id="A0A1A9VH98"/>
<proteinExistence type="predicted"/>
<accession>A0A1A9VH98</accession>
<dbReference type="Proteomes" id="UP000078200">
    <property type="component" value="Unassembled WGS sequence"/>
</dbReference>
<dbReference type="EnsemblMetazoa" id="GAUT037231-RA">
    <property type="protein sequence ID" value="GAUT037231-PA"/>
    <property type="gene ID" value="GAUT037231"/>
</dbReference>
<organism evidence="2 3">
    <name type="scientific">Glossina austeni</name>
    <name type="common">Savannah tsetse fly</name>
    <dbReference type="NCBI Taxonomy" id="7395"/>
    <lineage>
        <taxon>Eukaryota</taxon>
        <taxon>Metazoa</taxon>
        <taxon>Ecdysozoa</taxon>
        <taxon>Arthropoda</taxon>
        <taxon>Hexapoda</taxon>
        <taxon>Insecta</taxon>
        <taxon>Pterygota</taxon>
        <taxon>Neoptera</taxon>
        <taxon>Endopterygota</taxon>
        <taxon>Diptera</taxon>
        <taxon>Brachycera</taxon>
        <taxon>Muscomorpha</taxon>
        <taxon>Hippoboscoidea</taxon>
        <taxon>Glossinidae</taxon>
        <taxon>Glossina</taxon>
    </lineage>
</organism>
<keyword evidence="3" id="KW-1185">Reference proteome</keyword>
<keyword evidence="1" id="KW-1133">Transmembrane helix</keyword>
<evidence type="ECO:0000256" key="1">
    <source>
        <dbReference type="SAM" id="Phobius"/>
    </source>
</evidence>
<dbReference type="VEuPathDB" id="VectorBase:GAUT037231"/>
<protein>
    <submittedName>
        <fullName evidence="2">Uncharacterized protein</fullName>
    </submittedName>
</protein>